<dbReference type="InterPro" id="IPR036770">
    <property type="entry name" value="Ankyrin_rpt-contain_sf"/>
</dbReference>
<gene>
    <name evidence="6" type="primary">LOC111105675</name>
</gene>
<dbReference type="PROSITE" id="PS50297">
    <property type="entry name" value="ANK_REP_REGION"/>
    <property type="match status" value="1"/>
</dbReference>
<dbReference type="Pfam" id="PF12796">
    <property type="entry name" value="Ank_2"/>
    <property type="match status" value="2"/>
</dbReference>
<dbReference type="InterPro" id="IPR027417">
    <property type="entry name" value="P-loop_NTPase"/>
</dbReference>
<dbReference type="PROSITE" id="PS50088">
    <property type="entry name" value="ANK_REPEAT"/>
    <property type="match status" value="1"/>
</dbReference>
<dbReference type="SUPFAM" id="SSF140860">
    <property type="entry name" value="Pseudo ankyrin repeat-like"/>
    <property type="match status" value="1"/>
</dbReference>
<keyword evidence="1" id="KW-0677">Repeat</keyword>
<feature type="domain" description="Nephrocystin 3-like N-terminal" evidence="4">
    <location>
        <begin position="325"/>
        <end position="497"/>
    </location>
</feature>
<sequence>MASGADPCETKFNNFVALITALKLTKEGLEEYVNNAVSDMYKKISNKCRGYLDCKDNCSKIHVTNFDKWCVTCKKWKEEIALYMRNKQRIRGVHWNMFDSMFWSKGDKLPAINQIANVFVHKCRNPMASVTDDFSSMISLLENCKYFNIERNLLLDVREVRNKYYAHNRTFTVDEDDLVKCLNVLSVLLNDRSLQAHSRCKETYKKICDLKLRSERENCDEISNISPNVYSLVRLHHDKPIIVLQKVDDIISNKHSVFVKKQTHRRYDLILLYICVLCYQLTMHWNFIDDIEGKDCKTMDFLFPWTSDLNFKPYLTNVNDFVGRKWMLEDLSYELIRTERRGILVAAELGFGKSALISHIACSHNKQSPAFPIFERTTVIHLCRYDSNLTLNPGVFVRNMAGKLSELYPEFGNIINTDSTASSYLFSSKCLEDPNGCFDYAILYPLQKAKICQRSLMIIMIDALDECIELGPKNIFSLLRQKTYQLPPNIKFLFTSRNISSIKGNLPPGISVYQTPLFWKHNLDDIKIYLSKKLENNTVSKQFQEMLSSSGSNDIIEKLAELVGGNFLFLVHALDAWIKEGNVNDFPTTVENIYQINVIRIFGKNENMLNDARLIFEILCASHGSINETLLFKVLNIESEREIYFTRLLSNELSHFVQKSSGKIFFTNGRIADFFSKQNNIENDFYILQQNGHKMLALHWLNYFEKDPNKISLEKIMDIFKHVTGSKNQTLNDLLISAVRKHLNSTTRTFLKHYIAASLNSYDAMLLAIKSTHVIDIDERDQNNLTAAYIAAAYGNDKSLAALIQNGADIDYQKPQPVLSKILPNQDPIHLSKYTFQWGYNLANIASQNGQVDIIELLLKHKVNICHENSVGLNSFHLASEHGHISILKMLISSSKCNWSSSFQTALYLAAKTGHLHVVKYLLSLNVVDTCIPCLDKINWIPNGKVRFQSKIPNKKLPYEWDYRNFVLKDDRRFLFCESALDIAVQNHHLEIVKVLTNETVNALKCVNARGMTPLITAAAFERNDIVLYFLEKGLSLNDTCKIPKKTRFYNSNIDNFYHSRFCVKGLTFWHILAIYASEETMESVYKQKEFNYAWNITDNYGATPFHYLCYNARFSDVKYIQYFDLLYSHLLLRAVNGSTPAHSAALCGQYVTLHIFIKRYELPKDIKDNSNKNILHYMAMSDLKNIYEDLILVIFNNSYDHLLGEQDFDGRTPLHYAALSGKTFINDRNHWTISHKPQLYVLRDKTNMTVLDVLFRSMPALKPKFGRYLIKLPYECKSSDLFKIPGCSNSRFLLLDNFELFAFQAFSNLKDTYLIQKKIIFTFMRVSLKKNRFYLIFMIKEFFPTFYKLVSKKNVHWFLAQFLKKSVNPNLILAAPFFTDLIKLSCTSKQQDGSLWYIFYNKHRKFWPIYLGANDTNIRKTVDIAFQECNQRDLFRAAAMGGNCGVTSLTNFRDIPSFDVKVAIYEAPCVVASSTFFMPKQVIEIYDERLELGEILPYSHPSVWRSLSLPSYIKTTCSNNRIELHLDHIAAAKGVFSNTPGWACHHKYSVTPHMLAYFFNHSLPYKENVNKDRFLSNHFVSLYFKTIMDFHTFIFPKNSAAWKCFPYIHKINRMSLKKFTCKANLEKEICNLISKLYAMDWHLIYHMYSFSKIKKYVDHEWKHPFDFISFMQLVRTRCDVEETFHFSSFIQYYYKVQKKIKSSCSFPVESKHSKFCLKSISYLNKQRKNVNFQIQTILQMYFPLAYLIYDKFIVRLPDLAEKNTMEIIQIMHAYGSAPFFHNHSLYDFWNILNSSFSNPFRTMIQSILRSNVSEISSWIREENYVDRSSIKALEHKRKYFNPLTVYNLTKHDSSN</sequence>
<dbReference type="KEGG" id="cvn:111105675"/>
<dbReference type="GeneID" id="111105675"/>
<keyword evidence="5" id="KW-1185">Reference proteome</keyword>
<dbReference type="InterPro" id="IPR002110">
    <property type="entry name" value="Ankyrin_rpt"/>
</dbReference>
<keyword evidence="2 3" id="KW-0040">ANK repeat</keyword>
<dbReference type="Gene3D" id="1.25.40.20">
    <property type="entry name" value="Ankyrin repeat-containing domain"/>
    <property type="match status" value="3"/>
</dbReference>
<dbReference type="Pfam" id="PF24883">
    <property type="entry name" value="NPHP3_N"/>
    <property type="match status" value="1"/>
</dbReference>
<name>A0A8B8AWX0_CRAVI</name>
<dbReference type="InterPro" id="IPR027897">
    <property type="entry name" value="DUF4559"/>
</dbReference>
<dbReference type="SUPFAM" id="SSF52540">
    <property type="entry name" value="P-loop containing nucleoside triphosphate hydrolases"/>
    <property type="match status" value="1"/>
</dbReference>
<organism evidence="5 6">
    <name type="scientific">Crassostrea virginica</name>
    <name type="common">Eastern oyster</name>
    <dbReference type="NCBI Taxonomy" id="6565"/>
    <lineage>
        <taxon>Eukaryota</taxon>
        <taxon>Metazoa</taxon>
        <taxon>Spiralia</taxon>
        <taxon>Lophotrochozoa</taxon>
        <taxon>Mollusca</taxon>
        <taxon>Bivalvia</taxon>
        <taxon>Autobranchia</taxon>
        <taxon>Pteriomorphia</taxon>
        <taxon>Ostreida</taxon>
        <taxon>Ostreoidea</taxon>
        <taxon>Ostreidae</taxon>
        <taxon>Crassostrea</taxon>
    </lineage>
</organism>
<evidence type="ECO:0000256" key="2">
    <source>
        <dbReference type="ARBA" id="ARBA00023043"/>
    </source>
</evidence>
<accession>A0A8B8AWX0</accession>
<dbReference type="Pfam" id="PF15112">
    <property type="entry name" value="DUF4559"/>
    <property type="match status" value="1"/>
</dbReference>
<protein>
    <submittedName>
        <fullName evidence="6">Uncharacterized protein LOC111105675</fullName>
    </submittedName>
</protein>
<evidence type="ECO:0000313" key="5">
    <source>
        <dbReference type="Proteomes" id="UP000694844"/>
    </source>
</evidence>
<dbReference type="OrthoDB" id="5989012at2759"/>
<evidence type="ECO:0000256" key="1">
    <source>
        <dbReference type="ARBA" id="ARBA00022737"/>
    </source>
</evidence>
<dbReference type="SUPFAM" id="SSF48403">
    <property type="entry name" value="Ankyrin repeat"/>
    <property type="match status" value="1"/>
</dbReference>
<evidence type="ECO:0000256" key="3">
    <source>
        <dbReference type="PROSITE-ProRule" id="PRU00023"/>
    </source>
</evidence>
<dbReference type="PANTHER" id="PTHR24198">
    <property type="entry name" value="ANKYRIN REPEAT AND PROTEIN KINASE DOMAIN-CONTAINING PROTEIN"/>
    <property type="match status" value="1"/>
</dbReference>
<dbReference type="RefSeq" id="XP_022295732.1">
    <property type="nucleotide sequence ID" value="XM_022440024.1"/>
</dbReference>
<reference evidence="6" key="1">
    <citation type="submission" date="2025-08" db="UniProtKB">
        <authorList>
            <consortium name="RefSeq"/>
        </authorList>
    </citation>
    <scope>IDENTIFICATION</scope>
    <source>
        <tissue evidence="6">Whole sample</tissue>
    </source>
</reference>
<proteinExistence type="predicted"/>
<feature type="repeat" description="ANK" evidence="3">
    <location>
        <begin position="783"/>
        <end position="815"/>
    </location>
</feature>
<dbReference type="PANTHER" id="PTHR24198:SF165">
    <property type="entry name" value="ANKYRIN REPEAT-CONTAINING PROTEIN-RELATED"/>
    <property type="match status" value="1"/>
</dbReference>
<dbReference type="InterPro" id="IPR056884">
    <property type="entry name" value="NPHP3-like_N"/>
</dbReference>
<evidence type="ECO:0000259" key="4">
    <source>
        <dbReference type="Pfam" id="PF24883"/>
    </source>
</evidence>
<evidence type="ECO:0000313" key="6">
    <source>
        <dbReference type="RefSeq" id="XP_022295732.1"/>
    </source>
</evidence>
<dbReference type="Proteomes" id="UP000694844">
    <property type="component" value="Chromosome 8"/>
</dbReference>
<dbReference type="SMART" id="SM00248">
    <property type="entry name" value="ANK"/>
    <property type="match status" value="9"/>
</dbReference>